<dbReference type="Pfam" id="PF07727">
    <property type="entry name" value="RVT_2"/>
    <property type="match status" value="1"/>
</dbReference>
<dbReference type="InterPro" id="IPR013103">
    <property type="entry name" value="RVT_2"/>
</dbReference>
<comment type="caution">
    <text evidence="2">The sequence shown here is derived from an EMBL/GenBank/DDBJ whole genome shotgun (WGS) entry which is preliminary data.</text>
</comment>
<gene>
    <name evidence="2" type="ORF">V9T40_012916</name>
</gene>
<feature type="domain" description="Reverse transcriptase Ty1/copia-type" evidence="1">
    <location>
        <begin position="3"/>
        <end position="163"/>
    </location>
</feature>
<dbReference type="PANTHER" id="PTHR11439:SF483">
    <property type="entry name" value="PEPTIDE SYNTHASE GLIP-LIKE, PUTATIVE (AFU_ORTHOLOGUE AFUA_3G12920)-RELATED"/>
    <property type="match status" value="1"/>
</dbReference>
<accession>A0AAN9Y0X4</accession>
<dbReference type="GO" id="GO:0071897">
    <property type="term" value="P:DNA biosynthetic process"/>
    <property type="evidence" value="ECO:0007669"/>
    <property type="project" value="UniProtKB-ARBA"/>
</dbReference>
<dbReference type="Proteomes" id="UP001367676">
    <property type="component" value="Unassembled WGS sequence"/>
</dbReference>
<protein>
    <recommendedName>
        <fullName evidence="1">Reverse transcriptase Ty1/copia-type domain-containing protein</fullName>
    </recommendedName>
</protein>
<organism evidence="2 3">
    <name type="scientific">Parthenolecanium corni</name>
    <dbReference type="NCBI Taxonomy" id="536013"/>
    <lineage>
        <taxon>Eukaryota</taxon>
        <taxon>Metazoa</taxon>
        <taxon>Ecdysozoa</taxon>
        <taxon>Arthropoda</taxon>
        <taxon>Hexapoda</taxon>
        <taxon>Insecta</taxon>
        <taxon>Pterygota</taxon>
        <taxon>Neoptera</taxon>
        <taxon>Paraneoptera</taxon>
        <taxon>Hemiptera</taxon>
        <taxon>Sternorrhyncha</taxon>
        <taxon>Coccoidea</taxon>
        <taxon>Coccidae</taxon>
        <taxon>Parthenolecanium</taxon>
    </lineage>
</organism>
<dbReference type="CDD" id="cd09272">
    <property type="entry name" value="RNase_HI_RT_Ty1"/>
    <property type="match status" value="1"/>
</dbReference>
<reference evidence="2 3" key="1">
    <citation type="submission" date="2024-03" db="EMBL/GenBank/DDBJ databases">
        <title>Adaptation during the transition from Ophiocordyceps entomopathogen to insect associate is accompanied by gene loss and intensified selection.</title>
        <authorList>
            <person name="Ward C.M."/>
            <person name="Onetto C.A."/>
            <person name="Borneman A.R."/>
        </authorList>
    </citation>
    <scope>NUCLEOTIDE SEQUENCE [LARGE SCALE GENOMIC DNA]</scope>
    <source>
        <strain evidence="2">AWRI1</strain>
        <tissue evidence="2">Single Adult Female</tissue>
    </source>
</reference>
<dbReference type="AlphaFoldDB" id="A0AAN9Y0X4"/>
<dbReference type="SUPFAM" id="SSF56672">
    <property type="entry name" value="DNA/RNA polymerases"/>
    <property type="match status" value="1"/>
</dbReference>
<keyword evidence="3" id="KW-1185">Reference proteome</keyword>
<proteinExistence type="predicted"/>
<evidence type="ECO:0000313" key="2">
    <source>
        <dbReference type="EMBL" id="KAK7576630.1"/>
    </source>
</evidence>
<dbReference type="EMBL" id="JBBCAQ010000036">
    <property type="protein sequence ID" value="KAK7576630.1"/>
    <property type="molecule type" value="Genomic_DNA"/>
</dbReference>
<sequence length="399" mass="45626">MKVMQFDVSTAFLYGAVDEEIYMHQPVGFEDDTNRVCRLNRSLYGLKQASRCWNQKFDKFMVSLGFMQSKEDPCVYIRHHKVIVALYVDDGLVVSTNQEELDNFLDELRSKFKIVAKELNYFLGLEISQSKNGDISVGQSAFVNKLLERFNMVGCKPVSTPIKKLTSSALGKENVTFPYRSAVGALLYLARGSRFDIAFAVSVLSRLLENPTVEDVGRVKRVFRYLAGTKDLKLVYRSEPESRVMSCYSDADFAGCQTTLCSTMGVVIMFADAAVCWLSRRQQLVSDSMCEAETIAANAASKEIVWLARLLKELINLLAIPVLQIDNQAAKRLLENLEFHFRTKHIQRKYLFIRDRIKKKMLEVCHVESDLQLTDIFTKPLPRIRLLKLRHMLELKSNI</sequence>
<evidence type="ECO:0000313" key="3">
    <source>
        <dbReference type="Proteomes" id="UP001367676"/>
    </source>
</evidence>
<name>A0AAN9Y0X4_9HEMI</name>
<dbReference type="PANTHER" id="PTHR11439">
    <property type="entry name" value="GAG-POL-RELATED RETROTRANSPOSON"/>
    <property type="match status" value="1"/>
</dbReference>
<dbReference type="InterPro" id="IPR043502">
    <property type="entry name" value="DNA/RNA_pol_sf"/>
</dbReference>
<evidence type="ECO:0000259" key="1">
    <source>
        <dbReference type="Pfam" id="PF07727"/>
    </source>
</evidence>